<keyword evidence="3" id="KW-1185">Reference proteome</keyword>
<dbReference type="AlphaFoldDB" id="A0A126V328"/>
<evidence type="ECO:0008006" key="4">
    <source>
        <dbReference type="Google" id="ProtNLM"/>
    </source>
</evidence>
<gene>
    <name evidence="2" type="ORF">RC74_17070</name>
</gene>
<dbReference type="EMBL" id="CP014327">
    <property type="protein sequence ID" value="AML52741.1"/>
    <property type="molecule type" value="Genomic_DNA"/>
</dbReference>
<dbReference type="PANTHER" id="PTHR36566">
    <property type="entry name" value="NICKEL INSERTION PROTEIN-RELATED"/>
    <property type="match status" value="1"/>
</dbReference>
<name>A0A126V328_9RHOB</name>
<dbReference type="Gene3D" id="3.30.70.1380">
    <property type="entry name" value="Transcriptional regulatory protein pf0864 domain like"/>
    <property type="match status" value="1"/>
</dbReference>
<dbReference type="OrthoDB" id="9765625at2"/>
<dbReference type="Proteomes" id="UP000070371">
    <property type="component" value="Chromosome"/>
</dbReference>
<dbReference type="InterPro" id="IPR002822">
    <property type="entry name" value="Ni_insertion"/>
</dbReference>
<evidence type="ECO:0000256" key="1">
    <source>
        <dbReference type="ARBA" id="ARBA00022596"/>
    </source>
</evidence>
<dbReference type="KEGG" id="hat:RC74_17070"/>
<dbReference type="RefSeq" id="WP_039003512.1">
    <property type="nucleotide sequence ID" value="NZ_CP014327.1"/>
</dbReference>
<accession>A0A126V328</accession>
<protein>
    <recommendedName>
        <fullName evidence="4">LarC family nickel insertion protein</fullName>
    </recommendedName>
</protein>
<proteinExistence type="predicted"/>
<dbReference type="NCBIfam" id="TIGR00299">
    <property type="entry name" value="nickel pincer cofactor biosynthesis protein LarC"/>
    <property type="match status" value="1"/>
</dbReference>
<dbReference type="Pfam" id="PF01969">
    <property type="entry name" value="Ni_insertion"/>
    <property type="match status" value="1"/>
</dbReference>
<dbReference type="STRING" id="1579316.RC74_17070"/>
<evidence type="ECO:0000313" key="2">
    <source>
        <dbReference type="EMBL" id="AML52741.1"/>
    </source>
</evidence>
<reference evidence="2 3" key="1">
    <citation type="submission" date="2016-02" db="EMBL/GenBank/DDBJ databases">
        <title>Complete genome sequence of Halocynthiibacter arcticus PAMC 20958t from arctic marine sediment.</title>
        <authorList>
            <person name="Lee Y.M."/>
            <person name="Baek K."/>
            <person name="Lee H.K."/>
            <person name="Shin S.C."/>
        </authorList>
    </citation>
    <scope>NUCLEOTIDE SEQUENCE [LARGE SCALE GENOMIC DNA]</scope>
    <source>
        <strain evidence="2">PAMC 20958</strain>
    </source>
</reference>
<evidence type="ECO:0000313" key="3">
    <source>
        <dbReference type="Proteomes" id="UP000070371"/>
    </source>
</evidence>
<dbReference type="PANTHER" id="PTHR36566:SF1">
    <property type="entry name" value="PYRIDINIUM-3,5-BISTHIOCARBOXYLIC ACID MONONUCLEOTIDE NICKEL INSERTION PROTEIN"/>
    <property type="match status" value="1"/>
</dbReference>
<keyword evidence="1" id="KW-0533">Nickel</keyword>
<organism evidence="2 3">
    <name type="scientific">Falsihalocynthiibacter arcticus</name>
    <dbReference type="NCBI Taxonomy" id="1579316"/>
    <lineage>
        <taxon>Bacteria</taxon>
        <taxon>Pseudomonadati</taxon>
        <taxon>Pseudomonadota</taxon>
        <taxon>Alphaproteobacteria</taxon>
        <taxon>Rhodobacterales</taxon>
        <taxon>Roseobacteraceae</taxon>
        <taxon>Falsihalocynthiibacter</taxon>
    </lineage>
</organism>
<sequence>MSRHLHLDVLGGISGDMFLAAMLDTFPNFEPILRQDISDAGLDFAVGLTVATVKKAGFRASQVTFKIETDAPPTHHWSNIKKFINGSNLRDEVKVITLDIFTHLASAEAQCHGVEIDAVHFHEVADWDSLADIVGAASIIEQAAATWSVSALPLGSGRVKTQHGWIPVPAPATTLLLRGFEGYDDGVSGERITPTGAAILKYLEPAKEAPPGSVGKTGIGAGQKDFPNVANILRVLETQTTGDDVQQDMVCEIAFEIDDMTGEELAISVEYLCETEGVIDVGCRQELGKKGRNRTSLRILALPAQQDSVIRACFIQTSTLGVRFSMVRRKILRRTSETHAGWPIKTAIRPTGNTIKVESDALAPLLSLAERRKQARESEGLRDA</sequence>